<reference evidence="12" key="1">
    <citation type="submission" date="2023-01" db="EMBL/GenBank/DDBJ databases">
        <title>Comparative Genomic Analysis of the Clinically-Derived Winkia Strain NY0527 Provides Evidence into the Taxonomic Reassignment of Winkia neuii and Characterizes Their Virulence Traits.</title>
        <authorList>
            <person name="Cai X."/>
            <person name="Peng Y."/>
            <person name="Li M."/>
            <person name="Qiu Y."/>
            <person name="Wang Y."/>
            <person name="Xu L."/>
            <person name="Hou Q."/>
        </authorList>
    </citation>
    <scope>NUCLEOTIDE SEQUENCE</scope>
    <source>
        <strain evidence="12">NY0527</strain>
    </source>
</reference>
<feature type="domain" description="DRBM" evidence="10">
    <location>
        <begin position="161"/>
        <end position="229"/>
    </location>
</feature>
<keyword evidence="9" id="KW-0819">tRNA processing</keyword>
<evidence type="ECO:0000256" key="2">
    <source>
        <dbReference type="ARBA" id="ARBA00010183"/>
    </source>
</evidence>
<dbReference type="Pfam" id="PF14622">
    <property type="entry name" value="Ribonucleas_3_3"/>
    <property type="match status" value="1"/>
</dbReference>
<dbReference type="InterPro" id="IPR000999">
    <property type="entry name" value="RNase_III_dom"/>
</dbReference>
<comment type="catalytic activity">
    <reaction evidence="1 9">
        <text>Endonucleolytic cleavage to 5'-phosphomonoester.</text>
        <dbReference type="EC" id="3.1.26.3"/>
    </reaction>
</comment>
<gene>
    <name evidence="9 12" type="primary">rnc</name>
    <name evidence="12" type="ORF">PIG85_06255</name>
</gene>
<evidence type="ECO:0000259" key="10">
    <source>
        <dbReference type="PROSITE" id="PS50137"/>
    </source>
</evidence>
<dbReference type="GO" id="GO:0003725">
    <property type="term" value="F:double-stranded RNA binding"/>
    <property type="evidence" value="ECO:0007669"/>
    <property type="project" value="TreeGrafter"/>
</dbReference>
<dbReference type="EMBL" id="CP116394">
    <property type="protein sequence ID" value="WCE45269.1"/>
    <property type="molecule type" value="Genomic_DNA"/>
</dbReference>
<dbReference type="SUPFAM" id="SSF54768">
    <property type="entry name" value="dsRNA-binding domain-like"/>
    <property type="match status" value="1"/>
</dbReference>
<dbReference type="AlphaFoldDB" id="A0AB38XM55"/>
<sequence length="257" mass="27849">MNSQTPDVRRLTEAWGISIDPDLLVLALTHRSFANEEGGLPTNERLEFLGDSVLSIVVTEKLYRDYPGHPEGHLAKMRAATVSQPALAAVARKIDLGPYILLGKGEDSSGGRNKDSILSDTVEALIGATYLTHKLEKTRKVVEDLLADLLDQVVQRGIGMDWKTTLQELAAALELSSPVYESTSTGPDHARVFTAQALVDGQVVASGTASSKKLAQHEAARAAVEELQKRYDIHTPLGFDVDVEAVRKEVNARTARG</sequence>
<feature type="binding site" evidence="9">
    <location>
        <position position="47"/>
    </location>
    <ligand>
        <name>Mg(2+)</name>
        <dbReference type="ChEBI" id="CHEBI:18420"/>
    </ligand>
</feature>
<dbReference type="GO" id="GO:0019843">
    <property type="term" value="F:rRNA binding"/>
    <property type="evidence" value="ECO:0007669"/>
    <property type="project" value="UniProtKB-KW"/>
</dbReference>
<dbReference type="GO" id="GO:0008033">
    <property type="term" value="P:tRNA processing"/>
    <property type="evidence" value="ECO:0007669"/>
    <property type="project" value="UniProtKB-KW"/>
</dbReference>
<evidence type="ECO:0000256" key="3">
    <source>
        <dbReference type="ARBA" id="ARBA00022552"/>
    </source>
</evidence>
<feature type="binding site" evidence="9">
    <location>
        <position position="120"/>
    </location>
    <ligand>
        <name>Mg(2+)</name>
        <dbReference type="ChEBI" id="CHEBI:18420"/>
    </ligand>
</feature>
<comment type="subunit">
    <text evidence="9">Homodimer.</text>
</comment>
<organism evidence="12 13">
    <name type="scientific">Winkia neuii subsp. anitrata</name>
    <dbReference type="NCBI Taxonomy" id="29318"/>
    <lineage>
        <taxon>Bacteria</taxon>
        <taxon>Bacillati</taxon>
        <taxon>Actinomycetota</taxon>
        <taxon>Actinomycetes</taxon>
        <taxon>Actinomycetales</taxon>
        <taxon>Actinomycetaceae</taxon>
        <taxon>Winkia</taxon>
    </lineage>
</organism>
<feature type="domain" description="RNase III" evidence="11">
    <location>
        <begin position="8"/>
        <end position="134"/>
    </location>
</feature>
<dbReference type="PROSITE" id="PS50137">
    <property type="entry name" value="DS_RBD"/>
    <property type="match status" value="1"/>
</dbReference>
<evidence type="ECO:0000256" key="8">
    <source>
        <dbReference type="ARBA" id="ARBA00022884"/>
    </source>
</evidence>
<dbReference type="GO" id="GO:0046872">
    <property type="term" value="F:metal ion binding"/>
    <property type="evidence" value="ECO:0007669"/>
    <property type="project" value="UniProtKB-KW"/>
</dbReference>
<protein>
    <recommendedName>
        <fullName evidence="9">Ribonuclease 3</fullName>
        <ecNumber evidence="9">3.1.26.3</ecNumber>
    </recommendedName>
    <alternativeName>
        <fullName evidence="9">Ribonuclease III</fullName>
        <shortName evidence="9">RNase III</shortName>
    </alternativeName>
</protein>
<dbReference type="CDD" id="cd00593">
    <property type="entry name" value="RIBOc"/>
    <property type="match status" value="1"/>
</dbReference>
<dbReference type="CDD" id="cd10845">
    <property type="entry name" value="DSRM_RNAse_III_family"/>
    <property type="match status" value="1"/>
</dbReference>
<accession>A0AB38XM55</accession>
<dbReference type="HAMAP" id="MF_00104">
    <property type="entry name" value="RNase_III"/>
    <property type="match status" value="1"/>
</dbReference>
<dbReference type="GO" id="GO:0010468">
    <property type="term" value="P:regulation of gene expression"/>
    <property type="evidence" value="ECO:0007669"/>
    <property type="project" value="TreeGrafter"/>
</dbReference>
<comment type="similarity">
    <text evidence="2">Belongs to the ribonuclease III family.</text>
</comment>
<evidence type="ECO:0000256" key="9">
    <source>
        <dbReference type="HAMAP-Rule" id="MF_00104"/>
    </source>
</evidence>
<comment type="subcellular location">
    <subcellularLocation>
        <location evidence="9">Cytoplasm</location>
    </subcellularLocation>
</comment>
<evidence type="ECO:0000256" key="1">
    <source>
        <dbReference type="ARBA" id="ARBA00000109"/>
    </source>
</evidence>
<dbReference type="PANTHER" id="PTHR11207:SF0">
    <property type="entry name" value="RIBONUCLEASE 3"/>
    <property type="match status" value="1"/>
</dbReference>
<dbReference type="Gene3D" id="3.30.160.20">
    <property type="match status" value="1"/>
</dbReference>
<keyword evidence="9" id="KW-0699">rRNA-binding</keyword>
<evidence type="ECO:0000256" key="6">
    <source>
        <dbReference type="ARBA" id="ARBA00022759"/>
    </source>
</evidence>
<evidence type="ECO:0000256" key="5">
    <source>
        <dbReference type="ARBA" id="ARBA00022722"/>
    </source>
</evidence>
<dbReference type="InterPro" id="IPR014720">
    <property type="entry name" value="dsRBD_dom"/>
</dbReference>
<dbReference type="NCBIfam" id="TIGR02191">
    <property type="entry name" value="RNaseIII"/>
    <property type="match status" value="1"/>
</dbReference>
<dbReference type="Proteomes" id="UP001211044">
    <property type="component" value="Chromosome"/>
</dbReference>
<dbReference type="PROSITE" id="PS50142">
    <property type="entry name" value="RNASE_3_2"/>
    <property type="match status" value="1"/>
</dbReference>
<dbReference type="SMART" id="SM00535">
    <property type="entry name" value="RIBOc"/>
    <property type="match status" value="1"/>
</dbReference>
<keyword evidence="5 9" id="KW-0540">Nuclease</keyword>
<dbReference type="PANTHER" id="PTHR11207">
    <property type="entry name" value="RIBONUCLEASE III"/>
    <property type="match status" value="1"/>
</dbReference>
<evidence type="ECO:0000313" key="13">
    <source>
        <dbReference type="Proteomes" id="UP001211044"/>
    </source>
</evidence>
<keyword evidence="9" id="KW-0479">Metal-binding</keyword>
<comment type="cofactor">
    <cofactor evidence="9">
        <name>Mg(2+)</name>
        <dbReference type="ChEBI" id="CHEBI:18420"/>
    </cofactor>
</comment>
<keyword evidence="9" id="KW-0460">Magnesium</keyword>
<evidence type="ECO:0000256" key="4">
    <source>
        <dbReference type="ARBA" id="ARBA00022664"/>
    </source>
</evidence>
<dbReference type="GO" id="GO:0006364">
    <property type="term" value="P:rRNA processing"/>
    <property type="evidence" value="ECO:0007669"/>
    <property type="project" value="UniProtKB-UniRule"/>
</dbReference>
<dbReference type="InterPro" id="IPR036389">
    <property type="entry name" value="RNase_III_sf"/>
</dbReference>
<feature type="active site" evidence="9">
    <location>
        <position position="51"/>
    </location>
</feature>
<dbReference type="GO" id="GO:0004525">
    <property type="term" value="F:ribonuclease III activity"/>
    <property type="evidence" value="ECO:0007669"/>
    <property type="project" value="UniProtKB-UniRule"/>
</dbReference>
<dbReference type="RefSeq" id="WP_004804959.1">
    <property type="nucleotide sequence ID" value="NZ_CP116394.1"/>
</dbReference>
<keyword evidence="6 9" id="KW-0255">Endonuclease</keyword>
<keyword evidence="7 9" id="KW-0378">Hydrolase</keyword>
<evidence type="ECO:0000259" key="11">
    <source>
        <dbReference type="PROSITE" id="PS50142"/>
    </source>
</evidence>
<feature type="binding site" evidence="9">
    <location>
        <position position="123"/>
    </location>
    <ligand>
        <name>Mg(2+)</name>
        <dbReference type="ChEBI" id="CHEBI:18420"/>
    </ligand>
</feature>
<dbReference type="GO" id="GO:0005737">
    <property type="term" value="C:cytoplasm"/>
    <property type="evidence" value="ECO:0007669"/>
    <property type="project" value="UniProtKB-SubCell"/>
</dbReference>
<evidence type="ECO:0000313" key="12">
    <source>
        <dbReference type="EMBL" id="WCE45269.1"/>
    </source>
</evidence>
<keyword evidence="3 9" id="KW-0698">rRNA processing</keyword>
<feature type="active site" evidence="9">
    <location>
        <position position="123"/>
    </location>
</feature>
<keyword evidence="8 9" id="KW-0694">RNA-binding</keyword>
<dbReference type="PROSITE" id="PS00517">
    <property type="entry name" value="RNASE_3_1"/>
    <property type="match status" value="1"/>
</dbReference>
<dbReference type="EC" id="3.1.26.3" evidence="9"/>
<name>A0AB38XM55_9ACTO</name>
<dbReference type="InterPro" id="IPR011907">
    <property type="entry name" value="RNase_III"/>
</dbReference>
<keyword evidence="4 9" id="KW-0507">mRNA processing</keyword>
<dbReference type="SMART" id="SM00358">
    <property type="entry name" value="DSRM"/>
    <property type="match status" value="1"/>
</dbReference>
<dbReference type="Pfam" id="PF00035">
    <property type="entry name" value="dsrm"/>
    <property type="match status" value="1"/>
</dbReference>
<proteinExistence type="inferred from homology"/>
<evidence type="ECO:0000256" key="7">
    <source>
        <dbReference type="ARBA" id="ARBA00022801"/>
    </source>
</evidence>
<dbReference type="KEGG" id="wne:PIG85_06255"/>
<dbReference type="SUPFAM" id="SSF69065">
    <property type="entry name" value="RNase III domain-like"/>
    <property type="match status" value="1"/>
</dbReference>
<keyword evidence="9" id="KW-0963">Cytoplasm</keyword>
<comment type="function">
    <text evidence="9">Digests double-stranded RNA. Involved in the processing of primary rRNA transcript to yield the immediate precursors to the large and small rRNAs (23S and 16S). Processes some mRNAs, and tRNAs when they are encoded in the rRNA operon. Processes pre-crRNA and tracrRNA of type II CRISPR loci if present in the organism.</text>
</comment>
<dbReference type="FunFam" id="1.10.1520.10:FF:000001">
    <property type="entry name" value="Ribonuclease 3"/>
    <property type="match status" value="1"/>
</dbReference>
<dbReference type="Gene3D" id="1.10.1520.10">
    <property type="entry name" value="Ribonuclease III domain"/>
    <property type="match status" value="1"/>
</dbReference>
<dbReference type="GO" id="GO:0006397">
    <property type="term" value="P:mRNA processing"/>
    <property type="evidence" value="ECO:0007669"/>
    <property type="project" value="UniProtKB-UniRule"/>
</dbReference>